<sequence length="351" mass="40049">MCDLIKQPLVDRLPTEILAHVLVLYANDAFERRTKERHFTQWQSDIVYALRKGKSPYVFLDVTRRWRAVTLSCPGFWSNIVVGPRRKVKLLLERSGNCALYVFCLASDTEGHDTSDTRHAVLKLTLEHLHRIRSLQLIVRARDAGLEPCALYDTATAPLLGSLSIFFVEDTSQMHENIRKNPIRSIGAKWIAPRLLRLRTHGGSDRSTTLNNFVPLQLKDTLTHLVWLPAHSFPPRTPFSCAEDVLLVLKSLQHLETLHIGFAKELADDLSASQVTCAKLPYPRRLLLEGNVDICLGVLERLEFPELLQQFGVLVRRTSRRNDGMVQLTDFLIDFAQSQDWLSPNVPVRQF</sequence>
<dbReference type="GeneID" id="18915032"/>
<evidence type="ECO:0000313" key="1">
    <source>
        <dbReference type="EMBL" id="EKM59980.1"/>
    </source>
</evidence>
<proteinExistence type="predicted"/>
<protein>
    <recommendedName>
        <fullName evidence="3">F-box domain-containing protein</fullName>
    </recommendedName>
</protein>
<evidence type="ECO:0008006" key="3">
    <source>
        <dbReference type="Google" id="ProtNLM"/>
    </source>
</evidence>
<organism evidence="1 2">
    <name type="scientific">Phanerochaete carnosa (strain HHB-10118-sp)</name>
    <name type="common">White-rot fungus</name>
    <name type="synonym">Peniophora carnosa</name>
    <dbReference type="NCBI Taxonomy" id="650164"/>
    <lineage>
        <taxon>Eukaryota</taxon>
        <taxon>Fungi</taxon>
        <taxon>Dikarya</taxon>
        <taxon>Basidiomycota</taxon>
        <taxon>Agaricomycotina</taxon>
        <taxon>Agaricomycetes</taxon>
        <taxon>Polyporales</taxon>
        <taxon>Phanerochaetaceae</taxon>
        <taxon>Phanerochaete</taxon>
    </lineage>
</organism>
<name>K5WKP2_PHACS</name>
<dbReference type="EMBL" id="JH930469">
    <property type="protein sequence ID" value="EKM59980.1"/>
    <property type="molecule type" value="Genomic_DNA"/>
</dbReference>
<dbReference type="HOGENOM" id="CLU_790121_0_0_1"/>
<dbReference type="KEGG" id="pco:PHACADRAFT_250808"/>
<reference evidence="1 2" key="1">
    <citation type="journal article" date="2012" name="BMC Genomics">
        <title>Comparative genomics of the white-rot fungi, Phanerochaete carnosa and P. chrysosporium, to elucidate the genetic basis of the distinct wood types they colonize.</title>
        <authorList>
            <person name="Suzuki H."/>
            <person name="MacDonald J."/>
            <person name="Syed K."/>
            <person name="Salamov A."/>
            <person name="Hori C."/>
            <person name="Aerts A."/>
            <person name="Henrissat B."/>
            <person name="Wiebenga A."/>
            <person name="vanKuyk P.A."/>
            <person name="Barry K."/>
            <person name="Lindquist E."/>
            <person name="LaButti K."/>
            <person name="Lapidus A."/>
            <person name="Lucas S."/>
            <person name="Coutinho P."/>
            <person name="Gong Y."/>
            <person name="Samejima M."/>
            <person name="Mahadevan R."/>
            <person name="Abou-Zaid M."/>
            <person name="de Vries R.P."/>
            <person name="Igarashi K."/>
            <person name="Yadav J.S."/>
            <person name="Grigoriev I.V."/>
            <person name="Master E.R."/>
        </authorList>
    </citation>
    <scope>NUCLEOTIDE SEQUENCE [LARGE SCALE GENOMIC DNA]</scope>
    <source>
        <strain evidence="1 2">HHB-10118-sp</strain>
    </source>
</reference>
<evidence type="ECO:0000313" key="2">
    <source>
        <dbReference type="Proteomes" id="UP000008370"/>
    </source>
</evidence>
<dbReference type="Proteomes" id="UP000008370">
    <property type="component" value="Unassembled WGS sequence"/>
</dbReference>
<dbReference type="InParanoid" id="K5WKP2"/>
<dbReference type="RefSeq" id="XP_007392528.1">
    <property type="nucleotide sequence ID" value="XM_007392466.1"/>
</dbReference>
<accession>K5WKP2</accession>
<keyword evidence="2" id="KW-1185">Reference proteome</keyword>
<gene>
    <name evidence="1" type="ORF">PHACADRAFT_250808</name>
</gene>
<dbReference type="OrthoDB" id="3181669at2759"/>
<dbReference type="AlphaFoldDB" id="K5WKP2"/>